<dbReference type="Proteomes" id="UP000571017">
    <property type="component" value="Unassembled WGS sequence"/>
</dbReference>
<dbReference type="RefSeq" id="WP_181473367.1">
    <property type="nucleotide sequence ID" value="NZ_JACEFG010000003.1"/>
</dbReference>
<dbReference type="CDD" id="cd05387">
    <property type="entry name" value="BY-kinase"/>
    <property type="match status" value="1"/>
</dbReference>
<organism evidence="3 4">
    <name type="scientific">Halobacillus locisalis</name>
    <dbReference type="NCBI Taxonomy" id="220753"/>
    <lineage>
        <taxon>Bacteria</taxon>
        <taxon>Bacillati</taxon>
        <taxon>Bacillota</taxon>
        <taxon>Bacilli</taxon>
        <taxon>Bacillales</taxon>
        <taxon>Bacillaceae</taxon>
        <taxon>Halobacillus</taxon>
    </lineage>
</organism>
<keyword evidence="1" id="KW-0547">Nucleotide-binding</keyword>
<dbReference type="InterPro" id="IPR005702">
    <property type="entry name" value="Wzc-like_C"/>
</dbReference>
<comment type="caution">
    <text evidence="3">The sequence shown here is derived from an EMBL/GenBank/DDBJ whole genome shotgun (WGS) entry which is preliminary data.</text>
</comment>
<gene>
    <name evidence="3" type="ORF">H0266_15705</name>
</gene>
<dbReference type="PANTHER" id="PTHR32309">
    <property type="entry name" value="TYROSINE-PROTEIN KINASE"/>
    <property type="match status" value="1"/>
</dbReference>
<keyword evidence="2" id="KW-0067">ATP-binding</keyword>
<evidence type="ECO:0000313" key="3">
    <source>
        <dbReference type="EMBL" id="MBA2176342.1"/>
    </source>
</evidence>
<evidence type="ECO:0000313" key="4">
    <source>
        <dbReference type="Proteomes" id="UP000571017"/>
    </source>
</evidence>
<evidence type="ECO:0000256" key="2">
    <source>
        <dbReference type="ARBA" id="ARBA00022840"/>
    </source>
</evidence>
<dbReference type="EMBL" id="JACEFG010000003">
    <property type="protein sequence ID" value="MBA2176342.1"/>
    <property type="molecule type" value="Genomic_DNA"/>
</dbReference>
<dbReference type="InterPro" id="IPR027417">
    <property type="entry name" value="P-loop_NTPase"/>
</dbReference>
<dbReference type="Gene3D" id="3.40.50.300">
    <property type="entry name" value="P-loop containing nucleotide triphosphate hydrolases"/>
    <property type="match status" value="1"/>
</dbReference>
<evidence type="ECO:0000256" key="1">
    <source>
        <dbReference type="ARBA" id="ARBA00022741"/>
    </source>
</evidence>
<dbReference type="SUPFAM" id="SSF52540">
    <property type="entry name" value="P-loop containing nucleoside triphosphate hydrolases"/>
    <property type="match status" value="1"/>
</dbReference>
<dbReference type="PANTHER" id="PTHR32309:SF31">
    <property type="entry name" value="CAPSULAR EXOPOLYSACCHARIDE FAMILY"/>
    <property type="match status" value="1"/>
</dbReference>
<keyword evidence="3" id="KW-0418">Kinase</keyword>
<sequence>MQQVRLGDTSISTEQIRMIRTRLETKMTGPCTLMVTSPDSMKQKSLISSKLALSFAEQGKKVLLVDCNVRYPKVHEWFQVDNQSGWTTAFHSTLHSPLDFVHETYQKGLSVLTTGPHTQQPSMLWNQNIWVKWGEGFRQNYDLILFEAPSMLAYADAHLVMNHCDGVVMTVRRHQSKNEEAREAKEAIEQTNVPIWGVILQTG</sequence>
<dbReference type="InterPro" id="IPR050445">
    <property type="entry name" value="Bact_polysacc_biosynth/exp"/>
</dbReference>
<protein>
    <submittedName>
        <fullName evidence="3">CpsD/CapB family tyrosine-protein kinase</fullName>
    </submittedName>
</protein>
<dbReference type="AlphaFoldDB" id="A0A838CW20"/>
<proteinExistence type="predicted"/>
<dbReference type="GO" id="GO:0016301">
    <property type="term" value="F:kinase activity"/>
    <property type="evidence" value="ECO:0007669"/>
    <property type="project" value="UniProtKB-KW"/>
</dbReference>
<accession>A0A838CW20</accession>
<keyword evidence="4" id="KW-1185">Reference proteome</keyword>
<reference evidence="3 4" key="1">
    <citation type="journal article" date="2004" name="Extremophiles">
        <title>Halobacillus locisalis sp. nov., a halophilic bacterium isolated from a marine solar saltern of the Yellow Sea in Korea.</title>
        <authorList>
            <person name="Yoon J.H."/>
            <person name="Kang K.H."/>
            <person name="Oh T.K."/>
            <person name="Park Y.H."/>
        </authorList>
    </citation>
    <scope>NUCLEOTIDE SEQUENCE [LARGE SCALE GENOMIC DNA]</scope>
    <source>
        <strain evidence="3 4">KCTC 3788</strain>
    </source>
</reference>
<name>A0A838CW20_9BACI</name>
<keyword evidence="3" id="KW-0808">Transferase</keyword>